<organism evidence="1">
    <name type="scientific">Tanacetum cinerariifolium</name>
    <name type="common">Dalmatian daisy</name>
    <name type="synonym">Chrysanthemum cinerariifolium</name>
    <dbReference type="NCBI Taxonomy" id="118510"/>
    <lineage>
        <taxon>Eukaryota</taxon>
        <taxon>Viridiplantae</taxon>
        <taxon>Streptophyta</taxon>
        <taxon>Embryophyta</taxon>
        <taxon>Tracheophyta</taxon>
        <taxon>Spermatophyta</taxon>
        <taxon>Magnoliopsida</taxon>
        <taxon>eudicotyledons</taxon>
        <taxon>Gunneridae</taxon>
        <taxon>Pentapetalae</taxon>
        <taxon>asterids</taxon>
        <taxon>campanulids</taxon>
        <taxon>Asterales</taxon>
        <taxon>Asteraceae</taxon>
        <taxon>Asteroideae</taxon>
        <taxon>Anthemideae</taxon>
        <taxon>Anthemidinae</taxon>
        <taxon>Tanacetum</taxon>
    </lineage>
</organism>
<accession>A0A6L2LMW6</accession>
<name>A0A6L2LMW6_TANCI</name>
<reference evidence="1" key="1">
    <citation type="journal article" date="2019" name="Sci. Rep.">
        <title>Draft genome of Tanacetum cinerariifolium, the natural source of mosquito coil.</title>
        <authorList>
            <person name="Yamashiro T."/>
            <person name="Shiraishi A."/>
            <person name="Satake H."/>
            <person name="Nakayama K."/>
        </authorList>
    </citation>
    <scope>NUCLEOTIDE SEQUENCE</scope>
</reference>
<dbReference type="PANTHER" id="PTHR48445">
    <property type="entry name" value="OS02G0782100 PROTEIN"/>
    <property type="match status" value="1"/>
</dbReference>
<dbReference type="SUPFAM" id="SSF56112">
    <property type="entry name" value="Protein kinase-like (PK-like)"/>
    <property type="match status" value="1"/>
</dbReference>
<dbReference type="AlphaFoldDB" id="A0A6L2LMW6"/>
<dbReference type="PANTHER" id="PTHR48445:SF1">
    <property type="entry name" value="OS02G0782100 PROTEIN"/>
    <property type="match status" value="1"/>
</dbReference>
<comment type="caution">
    <text evidence="1">The sequence shown here is derived from an EMBL/GenBank/DDBJ whole genome shotgun (WGS) entry which is preliminary data.</text>
</comment>
<dbReference type="Gene3D" id="1.10.510.10">
    <property type="entry name" value="Transferase(Phosphotransferase) domain 1"/>
    <property type="match status" value="1"/>
</dbReference>
<proteinExistence type="predicted"/>
<protein>
    <recommendedName>
        <fullName evidence="2">Protein kinase domain-containing protein</fullName>
    </recommendedName>
</protein>
<evidence type="ECO:0008006" key="2">
    <source>
        <dbReference type="Google" id="ProtNLM"/>
    </source>
</evidence>
<dbReference type="EMBL" id="BKCJ010004795">
    <property type="protein sequence ID" value="GEU63133.1"/>
    <property type="molecule type" value="Genomic_DNA"/>
</dbReference>
<evidence type="ECO:0000313" key="1">
    <source>
        <dbReference type="EMBL" id="GEU63133.1"/>
    </source>
</evidence>
<dbReference type="InterPro" id="IPR011009">
    <property type="entry name" value="Kinase-like_dom_sf"/>
</dbReference>
<gene>
    <name evidence="1" type="ORF">Tci_035111</name>
</gene>
<sequence>MTITGQILYETFIVLNGLNPSLANAKHTFQGSVANSGFFSSKSFHANPSAGCRNKFPSGNKSYRNSSNMENDLLLQPLRHFKKPQSDAEPELDANRRLIIREDGTILKRTPTEADLDAGVTDPVWSAKGYTDPTCLETGTVNHKSDMYSFGIVLFELLCETSYDYLNEEQSQRSNIDEIVTRLEKALELQLESKNIVHLVAVAKVKGISSNHEKKRRKTTESGWVYTGFEYPSKKAGGNMKRKGKLEPYAYRPLDRKMMITMYVKANENMVNPVQFQSACFAICDNCSQEECYQSLDPTGVMAGRVQNVGIAFPDTDRQTLEALNQRVTEQSSRSLNIHGVSFENNAIKNCKESAQRNHLPSLKHSDLDTTNSLERVVSHPSLYLPNLSRFRLQVPLLKAFRAFPGSMALVISATGIRTLARGIFTCCPSTKSFGLILDPDSPSVDEPCRGALVSSNCQPSYADVGKCKKSSSRRLLLAVFRDNYYYLKAGPPKPDIGSKVPVVA</sequence>